<evidence type="ECO:0000256" key="5">
    <source>
        <dbReference type="ARBA" id="ARBA00022853"/>
    </source>
</evidence>
<dbReference type="PANTHER" id="PTHR13831:SF0">
    <property type="entry name" value="PROTEIN HIRA"/>
    <property type="match status" value="1"/>
</dbReference>
<proteinExistence type="inferred from homology"/>
<dbReference type="Pfam" id="PF24105">
    <property type="entry name" value="Beta-prop_CAF1B_HIR1"/>
    <property type="match status" value="1"/>
</dbReference>
<evidence type="ECO:0000259" key="9">
    <source>
        <dbReference type="Pfam" id="PF24105"/>
    </source>
</evidence>
<organism evidence="10 11">
    <name type="scientific">Aureococcus anophagefferens</name>
    <name type="common">Harmful bloom alga</name>
    <dbReference type="NCBI Taxonomy" id="44056"/>
    <lineage>
        <taxon>Eukaryota</taxon>
        <taxon>Sar</taxon>
        <taxon>Stramenopiles</taxon>
        <taxon>Ochrophyta</taxon>
        <taxon>Pelagophyceae</taxon>
        <taxon>Pelagomonadales</taxon>
        <taxon>Pelagomonadaceae</taxon>
        <taxon>Aureococcus</taxon>
    </lineage>
</organism>
<feature type="repeat" description="WD" evidence="7">
    <location>
        <begin position="114"/>
        <end position="155"/>
    </location>
</feature>
<sequence>MRCFRHFNLHEAEGTASAVYSLDLSPGGDTLATCGGDSLVRLWSCGVVFAGGGNDAPEAVPEAALAATLAKHTAVVTSVRWSGAGHRLASGSDDTFVFVWEPRAGGAWARAATLRGHGADVLDVAWSADDAMIASCSIDNSVCVWDARNLALLMAPLRTLRGHANWVKGVAWDPTGRFLASASEDRRVLVWRASGDWRVEATIEKPFAGVTSQTFFQRLSWAPDGASLGVPNAAKSMQACAAVVARGSWDGVADLVGHKHPVTVVKFCPALFVDDDTGGRAPPRSVVAIGGQDATISVWTSSKARPVVVFRDCFSGAVSDLAWSRDGSLLVAASHDGSTCAFRFDVGADLGEALSADAAAAYLADTFRAAGGEEIALPNPTLPSPAAAAKTVALARPAAAAAAPAVTILQARPARTERRAAARRRRRSASRPWPSAAPRRRRPWRRAPSPPRHPRRPRRPRPRRAAPPPPDDRVARAPRGVVSRDVGGGLRVAAAPEKAGGTSRCRVVASRGDAAAWEAVVGGAPPAVAATARSSSPRTAARSTASARRAARCWRRSCSCRRRRRTSPAAAATPRSLCGGDAWASAWKRTGGRLASAAVASAAAPLRASTGGKVLGCAIGAAGVPTRSSCATLARPLRPRGPPRRWPGTRGGVGQARGRDVDGAARRPRRDVDDARGCAPRRGGRRRAGAATPAGARC</sequence>
<dbReference type="InterPro" id="IPR036322">
    <property type="entry name" value="WD40_repeat_dom_sf"/>
</dbReference>
<feature type="region of interest" description="Disordered" evidence="8">
    <location>
        <begin position="635"/>
        <end position="698"/>
    </location>
</feature>
<dbReference type="PROSITE" id="PS00678">
    <property type="entry name" value="WD_REPEATS_1"/>
    <property type="match status" value="1"/>
</dbReference>
<evidence type="ECO:0000313" key="10">
    <source>
        <dbReference type="EMBL" id="KAK7233101.1"/>
    </source>
</evidence>
<feature type="repeat" description="WD" evidence="7">
    <location>
        <begin position="69"/>
        <end position="101"/>
    </location>
</feature>
<feature type="repeat" description="WD" evidence="7">
    <location>
        <begin position="160"/>
        <end position="191"/>
    </location>
</feature>
<keyword evidence="6" id="KW-0539">Nucleus</keyword>
<dbReference type="CDD" id="cd00200">
    <property type="entry name" value="WD40"/>
    <property type="match status" value="1"/>
</dbReference>
<feature type="compositionally biased region" description="Basic residues" evidence="8">
    <location>
        <begin position="452"/>
        <end position="464"/>
    </location>
</feature>
<comment type="subcellular location">
    <subcellularLocation>
        <location evidence="1">Nucleus</location>
    </subcellularLocation>
</comment>
<dbReference type="SUPFAM" id="SSF50978">
    <property type="entry name" value="WD40 repeat-like"/>
    <property type="match status" value="1"/>
</dbReference>
<accession>A0ABR1FLP5</accession>
<evidence type="ECO:0000256" key="6">
    <source>
        <dbReference type="ARBA" id="ARBA00023242"/>
    </source>
</evidence>
<evidence type="ECO:0000256" key="8">
    <source>
        <dbReference type="SAM" id="MobiDB-lite"/>
    </source>
</evidence>
<evidence type="ECO:0000256" key="1">
    <source>
        <dbReference type="ARBA" id="ARBA00004123"/>
    </source>
</evidence>
<feature type="compositionally biased region" description="Low complexity" evidence="8">
    <location>
        <begin position="689"/>
        <end position="698"/>
    </location>
</feature>
<keyword evidence="4" id="KW-0677">Repeat</keyword>
<keyword evidence="3 7" id="KW-0853">WD repeat</keyword>
<feature type="compositionally biased region" description="Basic and acidic residues" evidence="8">
    <location>
        <begin position="657"/>
        <end position="676"/>
    </location>
</feature>
<dbReference type="PROSITE" id="PS50082">
    <property type="entry name" value="WD_REPEATS_2"/>
    <property type="match status" value="4"/>
</dbReference>
<evidence type="ECO:0000256" key="4">
    <source>
        <dbReference type="ARBA" id="ARBA00022737"/>
    </source>
</evidence>
<name>A0ABR1FLP5_AURAN</name>
<dbReference type="Proteomes" id="UP001363151">
    <property type="component" value="Unassembled WGS sequence"/>
</dbReference>
<dbReference type="PROSITE" id="PS50294">
    <property type="entry name" value="WD_REPEATS_REGION"/>
    <property type="match status" value="4"/>
</dbReference>
<dbReference type="Gene3D" id="2.130.10.10">
    <property type="entry name" value="YVTN repeat-like/Quinoprotein amine dehydrogenase"/>
    <property type="match status" value="2"/>
</dbReference>
<comment type="similarity">
    <text evidence="2">Belongs to the WD repeat HIR1 family.</text>
</comment>
<gene>
    <name evidence="10" type="primary">HIRA</name>
    <name evidence="10" type="ORF">SO694_00039273</name>
</gene>
<dbReference type="InterPro" id="IPR015943">
    <property type="entry name" value="WD40/YVTN_repeat-like_dom_sf"/>
</dbReference>
<evidence type="ECO:0000256" key="2">
    <source>
        <dbReference type="ARBA" id="ARBA00007306"/>
    </source>
</evidence>
<feature type="region of interest" description="Disordered" evidence="8">
    <location>
        <begin position="412"/>
        <end position="489"/>
    </location>
</feature>
<keyword evidence="5" id="KW-0156">Chromatin regulator</keyword>
<feature type="repeat" description="WD" evidence="7">
    <location>
        <begin position="12"/>
        <end position="44"/>
    </location>
</feature>
<evidence type="ECO:0000313" key="11">
    <source>
        <dbReference type="Proteomes" id="UP001363151"/>
    </source>
</evidence>
<reference evidence="10 11" key="1">
    <citation type="submission" date="2024-03" db="EMBL/GenBank/DDBJ databases">
        <title>Aureococcus anophagefferens CCMP1851 and Kratosvirus quantuckense: Draft genome of a second virus-susceptible host strain in the model system.</title>
        <authorList>
            <person name="Chase E."/>
            <person name="Truchon A.R."/>
            <person name="Schepens W."/>
            <person name="Wilhelm S.W."/>
        </authorList>
    </citation>
    <scope>NUCLEOTIDE SEQUENCE [LARGE SCALE GENOMIC DNA]</scope>
    <source>
        <strain evidence="10 11">CCMP1851</strain>
    </source>
</reference>
<dbReference type="InterPro" id="IPR031120">
    <property type="entry name" value="HIR1-like"/>
</dbReference>
<comment type="caution">
    <text evidence="10">The sequence shown here is derived from an EMBL/GenBank/DDBJ whole genome shotgun (WGS) entry which is preliminary data.</text>
</comment>
<dbReference type="SMART" id="SM00320">
    <property type="entry name" value="WD40"/>
    <property type="match status" value="6"/>
</dbReference>
<protein>
    <submittedName>
        <fullName evidence="10">Histone cell cycle regulator</fullName>
    </submittedName>
</protein>
<evidence type="ECO:0000256" key="3">
    <source>
        <dbReference type="ARBA" id="ARBA00022574"/>
    </source>
</evidence>
<feature type="domain" description="CAF1B/HIR1 beta-propeller" evidence="9">
    <location>
        <begin position="20"/>
        <end position="345"/>
    </location>
</feature>
<dbReference type="InterPro" id="IPR001680">
    <property type="entry name" value="WD40_rpt"/>
</dbReference>
<keyword evidence="11" id="KW-1185">Reference proteome</keyword>
<dbReference type="PANTHER" id="PTHR13831">
    <property type="entry name" value="MEMBER OF THE HIR1 FAMILY OF WD-REPEAT PROTEINS"/>
    <property type="match status" value="1"/>
</dbReference>
<dbReference type="InterPro" id="IPR019775">
    <property type="entry name" value="WD40_repeat_CS"/>
</dbReference>
<evidence type="ECO:0000256" key="7">
    <source>
        <dbReference type="PROSITE-ProRule" id="PRU00221"/>
    </source>
</evidence>
<dbReference type="InterPro" id="IPR055410">
    <property type="entry name" value="Beta-prop_CAF1B_HIR1"/>
</dbReference>
<dbReference type="EMBL" id="JBBJCI010000364">
    <property type="protein sequence ID" value="KAK7233101.1"/>
    <property type="molecule type" value="Genomic_DNA"/>
</dbReference>